<name>A0A916JWR7_9BACL</name>
<gene>
    <name evidence="3" type="ORF">PAESOLCIP111_00889</name>
</gene>
<dbReference type="PROSITE" id="PS51462">
    <property type="entry name" value="NUDIX"/>
    <property type="match status" value="1"/>
</dbReference>
<dbReference type="InterPro" id="IPR020084">
    <property type="entry name" value="NUDIX_hydrolase_CS"/>
</dbReference>
<evidence type="ECO:0000313" key="3">
    <source>
        <dbReference type="EMBL" id="CAG7606178.1"/>
    </source>
</evidence>
<dbReference type="PANTHER" id="PTHR43736">
    <property type="entry name" value="ADP-RIBOSE PYROPHOSPHATASE"/>
    <property type="match status" value="1"/>
</dbReference>
<keyword evidence="4" id="KW-1185">Reference proteome</keyword>
<dbReference type="PROSITE" id="PS00893">
    <property type="entry name" value="NUDIX_BOX"/>
    <property type="match status" value="1"/>
</dbReference>
<dbReference type="InterPro" id="IPR000086">
    <property type="entry name" value="NUDIX_hydrolase_dom"/>
</dbReference>
<sequence>MKFHRHLGMYGVCVKDQKLLVIHKNGGPYTGRYDLPGGSIEPNETILNTVAREFLEETGIQVRIVSQIGTRDFVLPWTREGFDHTHCHHIAVLYDTKYVSGDVRHSPNIDDSLGAEWLSVSQINENNASPLVGAAKEWLLSGTWSLETKTYLEWTTKRL</sequence>
<evidence type="ECO:0000313" key="4">
    <source>
        <dbReference type="Proteomes" id="UP000693672"/>
    </source>
</evidence>
<organism evidence="3 4">
    <name type="scientific">Paenibacillus solanacearum</name>
    <dbReference type="NCBI Taxonomy" id="2048548"/>
    <lineage>
        <taxon>Bacteria</taxon>
        <taxon>Bacillati</taxon>
        <taxon>Bacillota</taxon>
        <taxon>Bacilli</taxon>
        <taxon>Bacillales</taxon>
        <taxon>Paenibacillaceae</taxon>
        <taxon>Paenibacillus</taxon>
    </lineage>
</organism>
<dbReference type="PANTHER" id="PTHR43736:SF1">
    <property type="entry name" value="DIHYDRONEOPTERIN TRIPHOSPHATE DIPHOSPHATASE"/>
    <property type="match status" value="1"/>
</dbReference>
<evidence type="ECO:0000259" key="2">
    <source>
        <dbReference type="PROSITE" id="PS51462"/>
    </source>
</evidence>
<dbReference type="AlphaFoldDB" id="A0A916JWR7"/>
<dbReference type="CDD" id="cd04686">
    <property type="entry name" value="NUDIX_Hydrolase"/>
    <property type="match status" value="1"/>
</dbReference>
<dbReference type="Proteomes" id="UP000693672">
    <property type="component" value="Unassembled WGS sequence"/>
</dbReference>
<evidence type="ECO:0000256" key="1">
    <source>
        <dbReference type="ARBA" id="ARBA00005582"/>
    </source>
</evidence>
<dbReference type="EMBL" id="CAJVAS010000002">
    <property type="protein sequence ID" value="CAG7606178.1"/>
    <property type="molecule type" value="Genomic_DNA"/>
</dbReference>
<reference evidence="3" key="1">
    <citation type="submission" date="2021-06" db="EMBL/GenBank/DDBJ databases">
        <authorList>
            <person name="Criscuolo A."/>
        </authorList>
    </citation>
    <scope>NUCLEOTIDE SEQUENCE</scope>
    <source>
        <strain evidence="3">CIP111600</strain>
    </source>
</reference>
<comment type="similarity">
    <text evidence="1">Belongs to the Nudix hydrolase family.</text>
</comment>
<accession>A0A916JWR7</accession>
<comment type="caution">
    <text evidence="3">The sequence shown here is derived from an EMBL/GenBank/DDBJ whole genome shotgun (WGS) entry which is preliminary data.</text>
</comment>
<dbReference type="RefSeq" id="WP_218090694.1">
    <property type="nucleotide sequence ID" value="NZ_CAJVAS010000002.1"/>
</dbReference>
<proteinExistence type="inferred from homology"/>
<protein>
    <recommendedName>
        <fullName evidence="2">Nudix hydrolase domain-containing protein</fullName>
    </recommendedName>
</protein>
<feature type="domain" description="Nudix hydrolase" evidence="2">
    <location>
        <begin position="4"/>
        <end position="140"/>
    </location>
</feature>
<dbReference type="Pfam" id="PF00293">
    <property type="entry name" value="NUDIX"/>
    <property type="match status" value="1"/>
</dbReference>
<dbReference type="GO" id="GO:0016787">
    <property type="term" value="F:hydrolase activity"/>
    <property type="evidence" value="ECO:0007669"/>
    <property type="project" value="InterPro"/>
</dbReference>